<evidence type="ECO:0000313" key="3">
    <source>
        <dbReference type="Proteomes" id="UP001159641"/>
    </source>
</evidence>
<organism evidence="2 3">
    <name type="scientific">Eschrichtius robustus</name>
    <name type="common">California gray whale</name>
    <name type="synonym">Eschrichtius gibbosus</name>
    <dbReference type="NCBI Taxonomy" id="9764"/>
    <lineage>
        <taxon>Eukaryota</taxon>
        <taxon>Metazoa</taxon>
        <taxon>Chordata</taxon>
        <taxon>Craniata</taxon>
        <taxon>Vertebrata</taxon>
        <taxon>Euteleostomi</taxon>
        <taxon>Mammalia</taxon>
        <taxon>Eutheria</taxon>
        <taxon>Laurasiatheria</taxon>
        <taxon>Artiodactyla</taxon>
        <taxon>Whippomorpha</taxon>
        <taxon>Cetacea</taxon>
        <taxon>Mysticeti</taxon>
        <taxon>Eschrichtiidae</taxon>
        <taxon>Eschrichtius</taxon>
    </lineage>
</organism>
<sequence length="102" mass="10393">MSLRLGEGARRADGTQGGPRRAGGRNARGREPGARARSARRGGPRGARLLPPPRGGARVRGTSAAEGSAMEGALTVHQVSGAALGRVPKPGIYPAVFFAKVV</sequence>
<dbReference type="EMBL" id="JAIQCJ010000343">
    <property type="protein sequence ID" value="KAJ8796732.1"/>
    <property type="molecule type" value="Genomic_DNA"/>
</dbReference>
<gene>
    <name evidence="2" type="ORF">J1605_017835</name>
</gene>
<dbReference type="AlphaFoldDB" id="A0AB34I0F4"/>
<proteinExistence type="predicted"/>
<evidence type="ECO:0000313" key="2">
    <source>
        <dbReference type="EMBL" id="KAJ8796732.1"/>
    </source>
</evidence>
<keyword evidence="3" id="KW-1185">Reference proteome</keyword>
<evidence type="ECO:0000256" key="1">
    <source>
        <dbReference type="SAM" id="MobiDB-lite"/>
    </source>
</evidence>
<feature type="region of interest" description="Disordered" evidence="1">
    <location>
        <begin position="1"/>
        <end position="66"/>
    </location>
</feature>
<comment type="caution">
    <text evidence="2">The sequence shown here is derived from an EMBL/GenBank/DDBJ whole genome shotgun (WGS) entry which is preliminary data.</text>
</comment>
<dbReference type="Proteomes" id="UP001159641">
    <property type="component" value="Unassembled WGS sequence"/>
</dbReference>
<accession>A0AB34I0F4</accession>
<protein>
    <submittedName>
        <fullName evidence="2">Uncharacterized protein</fullName>
    </submittedName>
</protein>
<reference evidence="2 3" key="1">
    <citation type="submission" date="2022-11" db="EMBL/GenBank/DDBJ databases">
        <title>Whole genome sequence of Eschrichtius robustus ER-17-0199.</title>
        <authorList>
            <person name="Bruniche-Olsen A."/>
            <person name="Black A.N."/>
            <person name="Fields C.J."/>
            <person name="Walden K."/>
            <person name="Dewoody J.A."/>
        </authorList>
    </citation>
    <scope>NUCLEOTIDE SEQUENCE [LARGE SCALE GENOMIC DNA]</scope>
    <source>
        <strain evidence="2">ER-17-0199</strain>
        <tissue evidence="2">Blubber</tissue>
    </source>
</reference>
<name>A0AB34I0F4_ESCRO</name>